<accession>W0R907</accession>
<dbReference type="InterPro" id="IPR003661">
    <property type="entry name" value="HisK_dim/P_dom"/>
</dbReference>
<dbReference type="CDD" id="cd00082">
    <property type="entry name" value="HisKA"/>
    <property type="match status" value="1"/>
</dbReference>
<dbReference type="SMART" id="SM00387">
    <property type="entry name" value="HATPase_c"/>
    <property type="match status" value="1"/>
</dbReference>
<evidence type="ECO:0000259" key="8">
    <source>
        <dbReference type="PROSITE" id="PS50109"/>
    </source>
</evidence>
<name>W0R907_9BACT</name>
<dbReference type="Gene3D" id="3.30.450.20">
    <property type="entry name" value="PAS domain"/>
    <property type="match status" value="1"/>
</dbReference>
<dbReference type="SMART" id="SM00388">
    <property type="entry name" value="HisKA"/>
    <property type="match status" value="1"/>
</dbReference>
<dbReference type="GO" id="GO:0005524">
    <property type="term" value="F:ATP binding"/>
    <property type="evidence" value="ECO:0007669"/>
    <property type="project" value="UniProtKB-KW"/>
</dbReference>
<dbReference type="PRINTS" id="PR00344">
    <property type="entry name" value="BCTRLSENSOR"/>
</dbReference>
<dbReference type="HOGENOM" id="CLU_000445_89_25_0"/>
<gene>
    <name evidence="9" type="ORF">J421_0067</name>
</gene>
<comment type="catalytic activity">
    <reaction evidence="1">
        <text>ATP + protein L-histidine = ADP + protein N-phospho-L-histidine.</text>
        <dbReference type="EC" id="2.7.13.3"/>
    </reaction>
</comment>
<dbReference type="InterPro" id="IPR003018">
    <property type="entry name" value="GAF"/>
</dbReference>
<organism evidence="9 10">
    <name type="scientific">Gemmatirosa kalamazoonensis</name>
    <dbReference type="NCBI Taxonomy" id="861299"/>
    <lineage>
        <taxon>Bacteria</taxon>
        <taxon>Pseudomonadati</taxon>
        <taxon>Gemmatimonadota</taxon>
        <taxon>Gemmatimonadia</taxon>
        <taxon>Gemmatimonadales</taxon>
        <taxon>Gemmatimonadaceae</taxon>
        <taxon>Gemmatirosa</taxon>
    </lineage>
</organism>
<dbReference type="InterPro" id="IPR003594">
    <property type="entry name" value="HATPase_dom"/>
</dbReference>
<protein>
    <recommendedName>
        <fullName evidence="2">histidine kinase</fullName>
        <ecNumber evidence="2">2.7.13.3</ecNumber>
    </recommendedName>
</protein>
<dbReference type="InterPro" id="IPR004358">
    <property type="entry name" value="Sig_transdc_His_kin-like_C"/>
</dbReference>
<keyword evidence="5" id="KW-0418">Kinase</keyword>
<feature type="region of interest" description="Disordered" evidence="7">
    <location>
        <begin position="1"/>
        <end position="26"/>
    </location>
</feature>
<dbReference type="InterPro" id="IPR035965">
    <property type="entry name" value="PAS-like_dom_sf"/>
</dbReference>
<dbReference type="SUPFAM" id="SSF55874">
    <property type="entry name" value="ATPase domain of HSP90 chaperone/DNA topoisomerase II/histidine kinase"/>
    <property type="match status" value="1"/>
</dbReference>
<dbReference type="Pfam" id="PF00512">
    <property type="entry name" value="HisKA"/>
    <property type="match status" value="1"/>
</dbReference>
<dbReference type="CDD" id="cd16922">
    <property type="entry name" value="HATPase_EvgS-ArcB-TorS-like"/>
    <property type="match status" value="1"/>
</dbReference>
<dbReference type="FunFam" id="3.30.565.10:FF:000010">
    <property type="entry name" value="Sensor histidine kinase RcsC"/>
    <property type="match status" value="1"/>
</dbReference>
<dbReference type="InterPro" id="IPR013656">
    <property type="entry name" value="PAS_4"/>
</dbReference>
<dbReference type="InterPro" id="IPR000014">
    <property type="entry name" value="PAS"/>
</dbReference>
<dbReference type="InterPro" id="IPR036097">
    <property type="entry name" value="HisK_dim/P_sf"/>
</dbReference>
<evidence type="ECO:0000256" key="3">
    <source>
        <dbReference type="ARBA" id="ARBA00022553"/>
    </source>
</evidence>
<dbReference type="CDD" id="cd00130">
    <property type="entry name" value="PAS"/>
    <property type="match status" value="1"/>
</dbReference>
<dbReference type="SUPFAM" id="SSF47384">
    <property type="entry name" value="Homodimeric domain of signal transducing histidine kinase"/>
    <property type="match status" value="1"/>
</dbReference>
<proteinExistence type="predicted"/>
<dbReference type="GO" id="GO:0000155">
    <property type="term" value="F:phosphorelay sensor kinase activity"/>
    <property type="evidence" value="ECO:0007669"/>
    <property type="project" value="InterPro"/>
</dbReference>
<keyword evidence="4" id="KW-0808">Transferase</keyword>
<evidence type="ECO:0000256" key="6">
    <source>
        <dbReference type="ARBA" id="ARBA00023012"/>
    </source>
</evidence>
<dbReference type="Pfam" id="PF08448">
    <property type="entry name" value="PAS_4"/>
    <property type="match status" value="1"/>
</dbReference>
<dbReference type="InterPro" id="IPR005467">
    <property type="entry name" value="His_kinase_dom"/>
</dbReference>
<keyword evidence="3" id="KW-0597">Phosphoprotein</keyword>
<evidence type="ECO:0000256" key="7">
    <source>
        <dbReference type="SAM" id="MobiDB-lite"/>
    </source>
</evidence>
<dbReference type="SUPFAM" id="SSF55785">
    <property type="entry name" value="PYP-like sensor domain (PAS domain)"/>
    <property type="match status" value="1"/>
</dbReference>
<dbReference type="PROSITE" id="PS50109">
    <property type="entry name" value="HIS_KIN"/>
    <property type="match status" value="1"/>
</dbReference>
<dbReference type="AlphaFoldDB" id="W0R907"/>
<evidence type="ECO:0000313" key="10">
    <source>
        <dbReference type="Proteomes" id="UP000019151"/>
    </source>
</evidence>
<dbReference type="SUPFAM" id="SSF55781">
    <property type="entry name" value="GAF domain-like"/>
    <property type="match status" value="1"/>
</dbReference>
<evidence type="ECO:0000256" key="5">
    <source>
        <dbReference type="ARBA" id="ARBA00022777"/>
    </source>
</evidence>
<dbReference type="EC" id="2.7.13.3" evidence="2"/>
<dbReference type="InterPro" id="IPR029016">
    <property type="entry name" value="GAF-like_dom_sf"/>
</dbReference>
<keyword evidence="6" id="KW-0902">Two-component regulatory system</keyword>
<dbReference type="Gene3D" id="3.30.450.40">
    <property type="match status" value="1"/>
</dbReference>
<dbReference type="PANTHER" id="PTHR43711:SF31">
    <property type="entry name" value="HISTIDINE KINASE"/>
    <property type="match status" value="1"/>
</dbReference>
<dbReference type="InParanoid" id="W0R907"/>
<keyword evidence="9" id="KW-0067">ATP-binding</keyword>
<evidence type="ECO:0000256" key="2">
    <source>
        <dbReference type="ARBA" id="ARBA00012438"/>
    </source>
</evidence>
<dbReference type="KEGG" id="gba:J421_0067"/>
<dbReference type="Pfam" id="PF02518">
    <property type="entry name" value="HATPase_c"/>
    <property type="match status" value="1"/>
</dbReference>
<dbReference type="eggNOG" id="COG2205">
    <property type="taxonomic scope" value="Bacteria"/>
</dbReference>
<evidence type="ECO:0000256" key="1">
    <source>
        <dbReference type="ARBA" id="ARBA00000085"/>
    </source>
</evidence>
<dbReference type="InterPro" id="IPR050736">
    <property type="entry name" value="Sensor_HK_Regulatory"/>
</dbReference>
<dbReference type="STRING" id="861299.J421_0067"/>
<dbReference type="Gene3D" id="1.10.287.130">
    <property type="match status" value="1"/>
</dbReference>
<dbReference type="SMART" id="SM00065">
    <property type="entry name" value="GAF"/>
    <property type="match status" value="1"/>
</dbReference>
<keyword evidence="10" id="KW-1185">Reference proteome</keyword>
<evidence type="ECO:0000313" key="9">
    <source>
        <dbReference type="EMBL" id="AHG87604.1"/>
    </source>
</evidence>
<dbReference type="InterPro" id="IPR036890">
    <property type="entry name" value="HATPase_C_sf"/>
</dbReference>
<dbReference type="EMBL" id="CP007128">
    <property type="protein sequence ID" value="AHG87604.1"/>
    <property type="molecule type" value="Genomic_DNA"/>
</dbReference>
<keyword evidence="9" id="KW-0547">Nucleotide-binding</keyword>
<sequence length="556" mass="59413">MLPSDLPEPFAQTVTDDAMPDEPQGDDDCDAFDAFDTLAALDCGVLCASGELRIVFANAAATECLVGRADARPDALIGRALLDLVGAEARTSHEALLRAALADGVPRTCRLVPLRGERGSIEAAACRSRRGTLVVTLRPAVAERQMPHAAQVPNEQERLRALTRVMAAEADATKLLDTVCHAAVELCNARGGTVAEVDGDYGTFICTVGHPDELRGKRFTLEDTLTARALAEYRSTGRLTAARADAGEADDEAFYPFLDDGRLVGPLLLAPLGAHGELLGVLAVSRAIGEPAFSDADEQRLRVLADHASLALWKARLIEEALEANETKSNFLAMVSHELRTPLTALTGYGELLADEIMGPLTGGQHEIVERVRAVTHQLTAMIEEILTFSALEAGRELVRPRRIETGEVLHAVASVIEPLAVAKGLTFSYRAAAALPPIVTDPDKVRQILVNLAGNAVKFTERGEVHLHVAPDRGGGIRFSVRDTGVGIAAPDLKRLFQPFMQLDTGLTRRYGGTGLGLYISRGLAELLGGRIDVASEPGRGSTFTLVLPETTPER</sequence>
<dbReference type="PANTHER" id="PTHR43711">
    <property type="entry name" value="TWO-COMPONENT HISTIDINE KINASE"/>
    <property type="match status" value="1"/>
</dbReference>
<feature type="domain" description="Histidine kinase" evidence="8">
    <location>
        <begin position="334"/>
        <end position="553"/>
    </location>
</feature>
<dbReference type="Gene3D" id="3.30.565.10">
    <property type="entry name" value="Histidine kinase-like ATPase, C-terminal domain"/>
    <property type="match status" value="1"/>
</dbReference>
<dbReference type="Pfam" id="PF13185">
    <property type="entry name" value="GAF_2"/>
    <property type="match status" value="1"/>
</dbReference>
<evidence type="ECO:0000256" key="4">
    <source>
        <dbReference type="ARBA" id="ARBA00022679"/>
    </source>
</evidence>
<dbReference type="Proteomes" id="UP000019151">
    <property type="component" value="Chromosome"/>
</dbReference>
<reference evidence="9 10" key="1">
    <citation type="journal article" date="2014" name="Genome Announc.">
        <title>Genome Sequence and Methylome of Soil Bacterium Gemmatirosa kalamazoonensis KBS708T, a Member of the Rarely Cultivated Gemmatimonadetes Phylum.</title>
        <authorList>
            <person name="Debruyn J.M."/>
            <person name="Radosevich M."/>
            <person name="Wommack K.E."/>
            <person name="Polson S.W."/>
            <person name="Hauser L.J."/>
            <person name="Fawaz M.N."/>
            <person name="Korlach J."/>
            <person name="Tsai Y.C."/>
        </authorList>
    </citation>
    <scope>NUCLEOTIDE SEQUENCE [LARGE SCALE GENOMIC DNA]</scope>
    <source>
        <strain evidence="9 10">KBS708</strain>
    </source>
</reference>